<sequence length="104" mass="11736">MSGIPGAIRAMRPIRYMWSATDSGLCTPRRIHPALFVVWSQDKKKPVSAYHSREKETERRRVRENLESVAEGQEVDARGGRDAGGDDDVGEEEDDDILMEDFEG</sequence>
<evidence type="ECO:0000313" key="2">
    <source>
        <dbReference type="EMBL" id="KAJ0967478.1"/>
    </source>
</evidence>
<feature type="compositionally biased region" description="Basic and acidic residues" evidence="1">
    <location>
        <begin position="43"/>
        <end position="66"/>
    </location>
</feature>
<evidence type="ECO:0000256" key="1">
    <source>
        <dbReference type="SAM" id="MobiDB-lite"/>
    </source>
</evidence>
<proteinExistence type="predicted"/>
<reference evidence="2" key="2">
    <citation type="journal article" date="2022" name="Hortic Res">
        <title>The genome of Dioscorea zingiberensis sheds light on the biosynthesis, origin and evolution of the medicinally important diosgenin saponins.</title>
        <authorList>
            <person name="Li Y."/>
            <person name="Tan C."/>
            <person name="Li Z."/>
            <person name="Guo J."/>
            <person name="Li S."/>
            <person name="Chen X."/>
            <person name="Wang C."/>
            <person name="Dai X."/>
            <person name="Yang H."/>
            <person name="Song W."/>
            <person name="Hou L."/>
            <person name="Xu J."/>
            <person name="Tong Z."/>
            <person name="Xu A."/>
            <person name="Yuan X."/>
            <person name="Wang W."/>
            <person name="Yang Q."/>
            <person name="Chen L."/>
            <person name="Sun Z."/>
            <person name="Wang K."/>
            <person name="Pan B."/>
            <person name="Chen J."/>
            <person name="Bao Y."/>
            <person name="Liu F."/>
            <person name="Qi X."/>
            <person name="Gang D.R."/>
            <person name="Wen J."/>
            <person name="Li J."/>
        </authorList>
    </citation>
    <scope>NUCLEOTIDE SEQUENCE</scope>
    <source>
        <strain evidence="2">Dzin_1.0</strain>
    </source>
</reference>
<dbReference type="EMBL" id="JAGGNH010000007">
    <property type="protein sequence ID" value="KAJ0967478.1"/>
    <property type="molecule type" value="Genomic_DNA"/>
</dbReference>
<reference evidence="2" key="1">
    <citation type="submission" date="2021-03" db="EMBL/GenBank/DDBJ databases">
        <authorList>
            <person name="Li Z."/>
            <person name="Yang C."/>
        </authorList>
    </citation>
    <scope>NUCLEOTIDE SEQUENCE</scope>
    <source>
        <strain evidence="2">Dzin_1.0</strain>
        <tissue evidence="2">Leaf</tissue>
    </source>
</reference>
<dbReference type="AlphaFoldDB" id="A0A9D5C6W9"/>
<feature type="compositionally biased region" description="Acidic residues" evidence="1">
    <location>
        <begin position="85"/>
        <end position="104"/>
    </location>
</feature>
<comment type="caution">
    <text evidence="2">The sequence shown here is derived from an EMBL/GenBank/DDBJ whole genome shotgun (WGS) entry which is preliminary data.</text>
</comment>
<protein>
    <submittedName>
        <fullName evidence="2">Uncharacterized protein</fullName>
    </submittedName>
</protein>
<name>A0A9D5C6W9_9LILI</name>
<feature type="compositionally biased region" description="Basic and acidic residues" evidence="1">
    <location>
        <begin position="75"/>
        <end position="84"/>
    </location>
</feature>
<organism evidence="2 3">
    <name type="scientific">Dioscorea zingiberensis</name>
    <dbReference type="NCBI Taxonomy" id="325984"/>
    <lineage>
        <taxon>Eukaryota</taxon>
        <taxon>Viridiplantae</taxon>
        <taxon>Streptophyta</taxon>
        <taxon>Embryophyta</taxon>
        <taxon>Tracheophyta</taxon>
        <taxon>Spermatophyta</taxon>
        <taxon>Magnoliopsida</taxon>
        <taxon>Liliopsida</taxon>
        <taxon>Dioscoreales</taxon>
        <taxon>Dioscoreaceae</taxon>
        <taxon>Dioscorea</taxon>
    </lineage>
</organism>
<gene>
    <name evidence="2" type="ORF">J5N97_024395</name>
</gene>
<feature type="region of interest" description="Disordered" evidence="1">
    <location>
        <begin position="43"/>
        <end position="104"/>
    </location>
</feature>
<evidence type="ECO:0000313" key="3">
    <source>
        <dbReference type="Proteomes" id="UP001085076"/>
    </source>
</evidence>
<dbReference type="Proteomes" id="UP001085076">
    <property type="component" value="Miscellaneous, Linkage group lg07"/>
</dbReference>
<keyword evidence="3" id="KW-1185">Reference proteome</keyword>
<accession>A0A9D5C6W9</accession>